<evidence type="ECO:0000256" key="4">
    <source>
        <dbReference type="ARBA" id="ARBA00023002"/>
    </source>
</evidence>
<feature type="binding site" evidence="6">
    <location>
        <position position="322"/>
    </location>
    <ligand>
        <name>(S)-malate</name>
        <dbReference type="ChEBI" id="CHEBI:15589"/>
    </ligand>
</feature>
<feature type="active site" description="Proton donor" evidence="5">
    <location>
        <position position="38"/>
    </location>
</feature>
<organism evidence="10 11">
    <name type="scientific">Mailhella massiliensis</name>
    <dbReference type="NCBI Taxonomy" id="1903261"/>
    <lineage>
        <taxon>Bacteria</taxon>
        <taxon>Pseudomonadati</taxon>
        <taxon>Thermodesulfobacteriota</taxon>
        <taxon>Desulfovibrionia</taxon>
        <taxon>Desulfovibrionales</taxon>
        <taxon>Desulfovibrionaceae</taxon>
        <taxon>Mailhella</taxon>
    </lineage>
</organism>
<feature type="binding site" evidence="7">
    <location>
        <position position="136"/>
    </location>
    <ligand>
        <name>a divalent metal cation</name>
        <dbReference type="ChEBI" id="CHEBI:60240"/>
    </ligand>
</feature>
<proteinExistence type="inferred from homology"/>
<comment type="cofactor">
    <cofactor evidence="1">
        <name>Mn(2+)</name>
        <dbReference type="ChEBI" id="CHEBI:29035"/>
    </cofactor>
</comment>
<dbReference type="GO" id="GO:0004470">
    <property type="term" value="F:malic enzyme activity"/>
    <property type="evidence" value="ECO:0007669"/>
    <property type="project" value="InterPro"/>
</dbReference>
<dbReference type="AlphaFoldDB" id="A0A921AXV2"/>
<dbReference type="Gene3D" id="3.40.50.720">
    <property type="entry name" value="NAD(P)-binding Rossmann-like Domain"/>
    <property type="match status" value="1"/>
</dbReference>
<feature type="binding site" evidence="7">
    <location>
        <position position="161"/>
    </location>
    <ligand>
        <name>a divalent metal cation</name>
        <dbReference type="ChEBI" id="CHEBI:60240"/>
    </ligand>
</feature>
<accession>A0A921AXV2</accession>
<dbReference type="InterPro" id="IPR045213">
    <property type="entry name" value="Malic_NAD-bd_bact_type"/>
</dbReference>
<dbReference type="GO" id="GO:0016616">
    <property type="term" value="F:oxidoreductase activity, acting on the CH-OH group of donors, NAD or NADP as acceptor"/>
    <property type="evidence" value="ECO:0007669"/>
    <property type="project" value="InterPro"/>
</dbReference>
<evidence type="ECO:0000256" key="5">
    <source>
        <dbReference type="PIRSR" id="PIRSR000106-1"/>
    </source>
</evidence>
<evidence type="ECO:0000313" key="10">
    <source>
        <dbReference type="EMBL" id="HJD98325.1"/>
    </source>
</evidence>
<dbReference type="SUPFAM" id="SSF53223">
    <property type="entry name" value="Aminoacid dehydrogenase-like, N-terminal domain"/>
    <property type="match status" value="1"/>
</dbReference>
<sequence length="447" mass="47755">MSYTKEDVRRYHSLPRPGKIEVMTSKKAVSQDDLTLAYSPGVADACRDIKADPSMAEKLTGRGNLVAVVTNGTAVLGLGNIGPLAGKPVMEGKSMLFKLFADVDAFDIELDCTDPERLIDIVKALEPTFGGINLEDIRGPECFHIETELQKAMNIPVFHDDQHGTAVITGAALMNASRITGRAVEDMKAVVMGAGAAGMACARFYAAMGVKAENISMFDIKGLIHKGRTDLSDVQMTFAQEEPAPGSSIDDTLYAALKGANLFLGLSGPGTLKADMLKGMAESPVIFACANPVPEIGYEEAKAVRPDAIMGTGRSDYPNQVNNVSGFPFIFRGALDVRAGKINEAMKIAAARALADLALEPVPDDVRAAYHGRNFSFGPEYIIPMPLDPRIIEWVAPAVAMAALESGVARGSIADIGGSVEAYREILRKRMAAARARSLAHCESYMK</sequence>
<dbReference type="GO" id="GO:0046872">
    <property type="term" value="F:metal ion binding"/>
    <property type="evidence" value="ECO:0007669"/>
    <property type="project" value="UniProtKB-KW"/>
</dbReference>
<feature type="binding site" evidence="6">
    <location>
        <position position="291"/>
    </location>
    <ligand>
        <name>(S)-malate</name>
        <dbReference type="ChEBI" id="CHEBI:15589"/>
    </ligand>
</feature>
<dbReference type="Pfam" id="PF00390">
    <property type="entry name" value="malic"/>
    <property type="match status" value="1"/>
</dbReference>
<dbReference type="InterPro" id="IPR037062">
    <property type="entry name" value="Malic_N_dom_sf"/>
</dbReference>
<evidence type="ECO:0000256" key="3">
    <source>
        <dbReference type="ARBA" id="ARBA00022723"/>
    </source>
</evidence>
<comment type="cofactor">
    <cofactor evidence="7">
        <name>Mg(2+)</name>
        <dbReference type="ChEBI" id="CHEBI:18420"/>
    </cofactor>
    <cofactor evidence="7">
        <name>Mn(2+)</name>
        <dbReference type="ChEBI" id="CHEBI:29035"/>
    </cofactor>
    <text evidence="7">Divalent metal cations. Prefers magnesium or manganese.</text>
</comment>
<keyword evidence="3 7" id="KW-0479">Metal-binding</keyword>
<comment type="caution">
    <text evidence="10">The sequence shown here is derived from an EMBL/GenBank/DDBJ whole genome shotgun (WGS) entry which is preliminary data.</text>
</comment>
<protein>
    <submittedName>
        <fullName evidence="10">Malate dehydrogenase</fullName>
    </submittedName>
</protein>
<dbReference type="RefSeq" id="WP_304124109.1">
    <property type="nucleotide sequence ID" value="NZ_DYZA01000244.1"/>
</dbReference>
<dbReference type="PANTHER" id="PTHR43237">
    <property type="entry name" value="NADP-DEPENDENT MALIC ENZYME"/>
    <property type="match status" value="1"/>
</dbReference>
<feature type="domain" description="Malic enzyme N-terminal" evidence="9">
    <location>
        <begin position="17"/>
        <end position="150"/>
    </location>
</feature>
<dbReference type="Proteomes" id="UP000698963">
    <property type="component" value="Unassembled WGS sequence"/>
</dbReference>
<comment type="similarity">
    <text evidence="2">Belongs to the malic enzymes family.</text>
</comment>
<keyword evidence="4" id="KW-0560">Oxidoreductase</keyword>
<dbReference type="GO" id="GO:0051287">
    <property type="term" value="F:NAD binding"/>
    <property type="evidence" value="ECO:0007669"/>
    <property type="project" value="InterPro"/>
</dbReference>
<reference evidence="10" key="2">
    <citation type="submission" date="2021-09" db="EMBL/GenBank/DDBJ databases">
        <authorList>
            <person name="Gilroy R."/>
        </authorList>
    </citation>
    <scope>NUCLEOTIDE SEQUENCE</scope>
    <source>
        <strain evidence="10">ChiGjej2B2-19336</strain>
    </source>
</reference>
<dbReference type="FunFam" id="3.40.50.10380:FF:000003">
    <property type="entry name" value="NADP-dependent malic enzyme"/>
    <property type="match status" value="1"/>
</dbReference>
<dbReference type="EMBL" id="DYZA01000244">
    <property type="protein sequence ID" value="HJD98325.1"/>
    <property type="molecule type" value="Genomic_DNA"/>
</dbReference>
<dbReference type="Pfam" id="PF03949">
    <property type="entry name" value="Malic_M"/>
    <property type="match status" value="1"/>
</dbReference>
<dbReference type="SMART" id="SM00919">
    <property type="entry name" value="Malic_M"/>
    <property type="match status" value="1"/>
</dbReference>
<evidence type="ECO:0000256" key="2">
    <source>
        <dbReference type="ARBA" id="ARBA00008785"/>
    </source>
</evidence>
<dbReference type="CDD" id="cd05311">
    <property type="entry name" value="NAD_bind_2_malic_enz"/>
    <property type="match status" value="1"/>
</dbReference>
<evidence type="ECO:0000256" key="7">
    <source>
        <dbReference type="PIRSR" id="PIRSR000106-3"/>
    </source>
</evidence>
<dbReference type="SUPFAM" id="SSF51735">
    <property type="entry name" value="NAD(P)-binding Rossmann-fold domains"/>
    <property type="match status" value="1"/>
</dbReference>
<evidence type="ECO:0000313" key="11">
    <source>
        <dbReference type="Proteomes" id="UP000698963"/>
    </source>
</evidence>
<evidence type="ECO:0000259" key="9">
    <source>
        <dbReference type="SMART" id="SM01274"/>
    </source>
</evidence>
<feature type="binding site" evidence="7">
    <location>
        <position position="135"/>
    </location>
    <ligand>
        <name>a divalent metal cation</name>
        <dbReference type="ChEBI" id="CHEBI:60240"/>
    </ligand>
</feature>
<dbReference type="InterPro" id="IPR001891">
    <property type="entry name" value="Malic_OxRdtase"/>
</dbReference>
<dbReference type="SMART" id="SM01274">
    <property type="entry name" value="malic"/>
    <property type="match status" value="1"/>
</dbReference>
<gene>
    <name evidence="10" type="ORF">K8W16_11865</name>
</gene>
<dbReference type="PANTHER" id="PTHR43237:SF4">
    <property type="entry name" value="NADP-DEPENDENT MALIC ENZYME"/>
    <property type="match status" value="1"/>
</dbReference>
<evidence type="ECO:0000256" key="6">
    <source>
        <dbReference type="PIRSR" id="PIRSR000106-2"/>
    </source>
</evidence>
<reference evidence="10" key="1">
    <citation type="journal article" date="2021" name="PeerJ">
        <title>Extensive microbial diversity within the chicken gut microbiome revealed by metagenomics and culture.</title>
        <authorList>
            <person name="Gilroy R."/>
            <person name="Ravi A."/>
            <person name="Getino M."/>
            <person name="Pursley I."/>
            <person name="Horton D.L."/>
            <person name="Alikhan N.F."/>
            <person name="Baker D."/>
            <person name="Gharbi K."/>
            <person name="Hall N."/>
            <person name="Watson M."/>
            <person name="Adriaenssens E.M."/>
            <person name="Foster-Nyarko E."/>
            <person name="Jarju S."/>
            <person name="Secka A."/>
            <person name="Antonio M."/>
            <person name="Oren A."/>
            <person name="Chaudhuri R.R."/>
            <person name="La Ragione R."/>
            <person name="Hildebrand F."/>
            <person name="Pallen M.J."/>
        </authorList>
    </citation>
    <scope>NUCLEOTIDE SEQUENCE</scope>
    <source>
        <strain evidence="10">ChiGjej2B2-19336</strain>
    </source>
</reference>
<dbReference type="PIRSF" id="PIRSF000106">
    <property type="entry name" value="ME"/>
    <property type="match status" value="1"/>
</dbReference>
<dbReference type="InterPro" id="IPR046346">
    <property type="entry name" value="Aminoacid_DH-like_N_sf"/>
</dbReference>
<dbReference type="InterPro" id="IPR012301">
    <property type="entry name" value="Malic_N_dom"/>
</dbReference>
<feature type="active site" description="Proton acceptor" evidence="5">
    <location>
        <position position="93"/>
    </location>
</feature>
<dbReference type="Gene3D" id="3.40.50.10380">
    <property type="entry name" value="Malic enzyme, N-terminal domain"/>
    <property type="match status" value="1"/>
</dbReference>
<dbReference type="FunFam" id="3.40.50.720:FF:000095">
    <property type="entry name" value="NADP-dependent malic enzyme"/>
    <property type="match status" value="1"/>
</dbReference>
<name>A0A921AXV2_9BACT</name>
<dbReference type="InterPro" id="IPR012302">
    <property type="entry name" value="Malic_NAD-bd"/>
</dbReference>
<evidence type="ECO:0000259" key="8">
    <source>
        <dbReference type="SMART" id="SM00919"/>
    </source>
</evidence>
<dbReference type="InterPro" id="IPR051674">
    <property type="entry name" value="Malate_Decarboxylase"/>
</dbReference>
<evidence type="ECO:0000256" key="1">
    <source>
        <dbReference type="ARBA" id="ARBA00001936"/>
    </source>
</evidence>
<feature type="domain" description="Malic enzyme NAD-binding" evidence="8">
    <location>
        <begin position="162"/>
        <end position="404"/>
    </location>
</feature>
<dbReference type="InterPro" id="IPR036291">
    <property type="entry name" value="NAD(P)-bd_dom_sf"/>
</dbReference>